<keyword evidence="1" id="KW-1133">Transmembrane helix</keyword>
<dbReference type="Proteomes" id="UP000010478">
    <property type="component" value="Chromosome"/>
</dbReference>
<evidence type="ECO:0000313" key="3">
    <source>
        <dbReference type="Proteomes" id="UP000010478"/>
    </source>
</evidence>
<keyword evidence="1" id="KW-0812">Transmembrane</keyword>
<evidence type="ECO:0000313" key="2">
    <source>
        <dbReference type="EMBL" id="AFZ06752.1"/>
    </source>
</evidence>
<dbReference type="OrthoDB" id="509327at2"/>
<evidence type="ECO:0000256" key="1">
    <source>
        <dbReference type="SAM" id="Phobius"/>
    </source>
</evidence>
<dbReference type="eggNOG" id="COG3889">
    <property type="taxonomic scope" value="Bacteria"/>
</dbReference>
<dbReference type="RefSeq" id="WP_015176052.1">
    <property type="nucleotide sequence ID" value="NC_019729.1"/>
</dbReference>
<feature type="transmembrane region" description="Helical" evidence="1">
    <location>
        <begin position="117"/>
        <end position="136"/>
    </location>
</feature>
<dbReference type="PATRIC" id="fig|179408.3.peg.2808"/>
<dbReference type="AlphaFoldDB" id="K9VGY7"/>
<protein>
    <submittedName>
        <fullName evidence="2">Uncharacterized protein</fullName>
    </submittedName>
</protein>
<feature type="transmembrane region" description="Helical" evidence="1">
    <location>
        <begin position="93"/>
        <end position="111"/>
    </location>
</feature>
<reference evidence="2 3" key="1">
    <citation type="submission" date="2012-05" db="EMBL/GenBank/DDBJ databases">
        <title>Finished chromosome of genome of Oscillatoria sp. PCC 7112.</title>
        <authorList>
            <consortium name="US DOE Joint Genome Institute"/>
            <person name="Gugger M."/>
            <person name="Coursin T."/>
            <person name="Rippka R."/>
            <person name="Tandeau De Marsac N."/>
            <person name="Huntemann M."/>
            <person name="Wei C.-L."/>
            <person name="Han J."/>
            <person name="Detter J.C."/>
            <person name="Han C."/>
            <person name="Tapia R."/>
            <person name="Davenport K."/>
            <person name="Daligault H."/>
            <person name="Erkkila T."/>
            <person name="Gu W."/>
            <person name="Munk A.C.C."/>
            <person name="Teshima H."/>
            <person name="Xu Y."/>
            <person name="Chain P."/>
            <person name="Chen A."/>
            <person name="Krypides N."/>
            <person name="Mavromatis K."/>
            <person name="Markowitz V."/>
            <person name="Szeto E."/>
            <person name="Ivanova N."/>
            <person name="Mikhailova N."/>
            <person name="Ovchinnikova G."/>
            <person name="Pagani I."/>
            <person name="Pati A."/>
            <person name="Goodwin L."/>
            <person name="Peters L."/>
            <person name="Pitluck S."/>
            <person name="Woyke T."/>
            <person name="Kerfeld C."/>
        </authorList>
    </citation>
    <scope>NUCLEOTIDE SEQUENCE [LARGE SCALE GENOMIC DNA]</scope>
    <source>
        <strain evidence="2 3">PCC 7112</strain>
    </source>
</reference>
<dbReference type="STRING" id="179408.Osc7112_2300"/>
<feature type="transmembrane region" description="Helical" evidence="1">
    <location>
        <begin position="7"/>
        <end position="27"/>
    </location>
</feature>
<dbReference type="HOGENOM" id="CLU_1081577_0_0_3"/>
<dbReference type="EMBL" id="CP003614">
    <property type="protein sequence ID" value="AFZ06752.1"/>
    <property type="molecule type" value="Genomic_DNA"/>
</dbReference>
<name>K9VGY7_9CYAN</name>
<sequence precursor="true">MYYTFAGFGAATGIFLLLVFAILQWLHVSAGSFIDWVIAIAIFEWLLLIVTVPWNIHFEAKEVLAQAAESTKKNIAVDREQVQYVTVLVSRSLFVAIALHLFSAIALYGLAAAGISAIGYLSSAAALLLTVLRPAIRGYQYLAQRLKAIRREFLHPREDIVELRSRFAQLESTVRDLTDQLSSDNPNSWVAVQNREQEAIRRQLTTLSASLQSLQATNQAEHTKLRRDAESAIAQLTDDGQFLNHVREIIRFFKES</sequence>
<proteinExistence type="predicted"/>
<dbReference type="KEGG" id="oni:Osc7112_2300"/>
<keyword evidence="3" id="KW-1185">Reference proteome</keyword>
<keyword evidence="1" id="KW-0472">Membrane</keyword>
<accession>K9VGY7</accession>
<feature type="transmembrane region" description="Helical" evidence="1">
    <location>
        <begin position="33"/>
        <end position="56"/>
    </location>
</feature>
<organism evidence="2 3">
    <name type="scientific">Phormidium nigroviride PCC 7112</name>
    <dbReference type="NCBI Taxonomy" id="179408"/>
    <lineage>
        <taxon>Bacteria</taxon>
        <taxon>Bacillati</taxon>
        <taxon>Cyanobacteriota</taxon>
        <taxon>Cyanophyceae</taxon>
        <taxon>Oscillatoriophycideae</taxon>
        <taxon>Oscillatoriales</taxon>
        <taxon>Oscillatoriaceae</taxon>
        <taxon>Phormidium</taxon>
    </lineage>
</organism>
<gene>
    <name evidence="2" type="ORF">Osc7112_2300</name>
</gene>